<evidence type="ECO:0000313" key="1">
    <source>
        <dbReference type="EMBL" id="KAK5977506.1"/>
    </source>
</evidence>
<organism evidence="1 2">
    <name type="scientific">Trichostrongylus colubriformis</name>
    <name type="common">Black scour worm</name>
    <dbReference type="NCBI Taxonomy" id="6319"/>
    <lineage>
        <taxon>Eukaryota</taxon>
        <taxon>Metazoa</taxon>
        <taxon>Ecdysozoa</taxon>
        <taxon>Nematoda</taxon>
        <taxon>Chromadorea</taxon>
        <taxon>Rhabditida</taxon>
        <taxon>Rhabditina</taxon>
        <taxon>Rhabditomorpha</taxon>
        <taxon>Strongyloidea</taxon>
        <taxon>Trichostrongylidae</taxon>
        <taxon>Trichostrongylus</taxon>
    </lineage>
</organism>
<protein>
    <submittedName>
        <fullName evidence="1">Uncharacterized protein</fullName>
    </submittedName>
</protein>
<dbReference type="AlphaFoldDB" id="A0AAN8IL36"/>
<dbReference type="Proteomes" id="UP001331761">
    <property type="component" value="Unassembled WGS sequence"/>
</dbReference>
<comment type="caution">
    <text evidence="1">The sequence shown here is derived from an EMBL/GenBank/DDBJ whole genome shotgun (WGS) entry which is preliminary data.</text>
</comment>
<reference evidence="1 2" key="1">
    <citation type="submission" date="2019-10" db="EMBL/GenBank/DDBJ databases">
        <title>Assembly and Annotation for the nematode Trichostrongylus colubriformis.</title>
        <authorList>
            <person name="Martin J."/>
        </authorList>
    </citation>
    <scope>NUCLEOTIDE SEQUENCE [LARGE SCALE GENOMIC DNA]</scope>
    <source>
        <strain evidence="1">G859</strain>
        <tissue evidence="1">Whole worm</tissue>
    </source>
</reference>
<evidence type="ECO:0000313" key="2">
    <source>
        <dbReference type="Proteomes" id="UP001331761"/>
    </source>
</evidence>
<proteinExistence type="predicted"/>
<feature type="non-terminal residue" evidence="1">
    <location>
        <position position="1"/>
    </location>
</feature>
<name>A0AAN8IL36_TRICO</name>
<keyword evidence="2" id="KW-1185">Reference proteome</keyword>
<gene>
    <name evidence="1" type="ORF">GCK32_021164</name>
</gene>
<accession>A0AAN8IL36</accession>
<dbReference type="EMBL" id="WIXE01010524">
    <property type="protein sequence ID" value="KAK5977506.1"/>
    <property type="molecule type" value="Genomic_DNA"/>
</dbReference>
<sequence length="47" mass="5610">VTGRYASHLHSKPEYSFTCMHSTRMITRRIFRISRIFQSSRKTSLMC</sequence>